<reference evidence="2 3" key="1">
    <citation type="journal article" date="2018" name="Mol. Biol. Evol.">
        <title>Broad Genomic Sampling Reveals a Smut Pathogenic Ancestry of the Fungal Clade Ustilaginomycotina.</title>
        <authorList>
            <person name="Kijpornyongpan T."/>
            <person name="Mondo S.J."/>
            <person name="Barry K."/>
            <person name="Sandor L."/>
            <person name="Lee J."/>
            <person name="Lipzen A."/>
            <person name="Pangilinan J."/>
            <person name="LaButti K."/>
            <person name="Hainaut M."/>
            <person name="Henrissat B."/>
            <person name="Grigoriev I.V."/>
            <person name="Spatafora J.W."/>
            <person name="Aime M.C."/>
        </authorList>
    </citation>
    <scope>NUCLEOTIDE SEQUENCE [LARGE SCALE GENOMIC DNA]</scope>
    <source>
        <strain evidence="2 3">MCA 4718</strain>
    </source>
</reference>
<feature type="compositionally biased region" description="Basic and acidic residues" evidence="1">
    <location>
        <begin position="62"/>
        <end position="96"/>
    </location>
</feature>
<dbReference type="GeneID" id="37016010"/>
<evidence type="ECO:0000313" key="2">
    <source>
        <dbReference type="EMBL" id="PWN21156.1"/>
    </source>
</evidence>
<feature type="region of interest" description="Disordered" evidence="1">
    <location>
        <begin position="62"/>
        <end position="163"/>
    </location>
</feature>
<sequence length="163" mass="19089">MYVKLFDYLTFPQTSLLWPTLFPLPAMKSIKRMLAYYGVTLYDSEARLDKAACRMAFQTEKGHNEQVPLEREKHREEHTKEIEELRDERDELRMGHQSEQNTARLDVTAGPARQRDQEAFQAEVFPQAAARETAVEGTQQPFRPTYPVHARSGPRKKPSRRRR</sequence>
<proteinExistence type="predicted"/>
<dbReference type="AlphaFoldDB" id="A0A316U7D4"/>
<accession>A0A316U7D4</accession>
<gene>
    <name evidence="2" type="ORF">BCV69DRAFT_298934</name>
</gene>
<dbReference type="EMBL" id="KZ819326">
    <property type="protein sequence ID" value="PWN21156.1"/>
    <property type="molecule type" value="Genomic_DNA"/>
</dbReference>
<organism evidence="2 3">
    <name type="scientific">Pseudomicrostroma glucosiphilum</name>
    <dbReference type="NCBI Taxonomy" id="1684307"/>
    <lineage>
        <taxon>Eukaryota</taxon>
        <taxon>Fungi</taxon>
        <taxon>Dikarya</taxon>
        <taxon>Basidiomycota</taxon>
        <taxon>Ustilaginomycotina</taxon>
        <taxon>Exobasidiomycetes</taxon>
        <taxon>Microstromatales</taxon>
        <taxon>Microstromatales incertae sedis</taxon>
        <taxon>Pseudomicrostroma</taxon>
    </lineage>
</organism>
<feature type="compositionally biased region" description="Basic residues" evidence="1">
    <location>
        <begin position="152"/>
        <end position="163"/>
    </location>
</feature>
<evidence type="ECO:0000256" key="1">
    <source>
        <dbReference type="SAM" id="MobiDB-lite"/>
    </source>
</evidence>
<dbReference type="RefSeq" id="XP_025348316.1">
    <property type="nucleotide sequence ID" value="XM_025494276.1"/>
</dbReference>
<evidence type="ECO:0000313" key="3">
    <source>
        <dbReference type="Proteomes" id="UP000245942"/>
    </source>
</evidence>
<keyword evidence="3" id="KW-1185">Reference proteome</keyword>
<protein>
    <submittedName>
        <fullName evidence="2">Uncharacterized protein</fullName>
    </submittedName>
</protein>
<dbReference type="Proteomes" id="UP000245942">
    <property type="component" value="Unassembled WGS sequence"/>
</dbReference>
<name>A0A316U7D4_9BASI</name>